<dbReference type="InterPro" id="IPR035979">
    <property type="entry name" value="RBD_domain_sf"/>
</dbReference>
<dbReference type="Proteomes" id="UP000807469">
    <property type="component" value="Unassembled WGS sequence"/>
</dbReference>
<keyword evidence="2 4" id="KW-0863">Zinc-finger</keyword>
<dbReference type="GO" id="GO:0003676">
    <property type="term" value="F:nucleic acid binding"/>
    <property type="evidence" value="ECO:0007669"/>
    <property type="project" value="InterPro"/>
</dbReference>
<comment type="caution">
    <text evidence="6">The sequence shown here is derived from an EMBL/GenBank/DDBJ whole genome shotgun (WGS) entry which is preliminary data.</text>
</comment>
<protein>
    <recommendedName>
        <fullName evidence="5">RING-type domain-containing protein</fullName>
    </recommendedName>
</protein>
<dbReference type="SMART" id="SM00184">
    <property type="entry name" value="RING"/>
    <property type="match status" value="1"/>
</dbReference>
<dbReference type="InterPro" id="IPR012677">
    <property type="entry name" value="Nucleotide-bd_a/b_plait_sf"/>
</dbReference>
<evidence type="ECO:0000256" key="2">
    <source>
        <dbReference type="ARBA" id="ARBA00022771"/>
    </source>
</evidence>
<sequence length="431" mass="47400">MLPSQPTEAVLNPTDCSVCLASDPYSLAILQPCLHPLCSTCLTSALNIVGEKDMECAVCKQSVADFKLVRRSAKDTKANAAVAVPALSNSTSANGSEKGGAGDMLDKSFFGHSFPSSGSSNAFDHDADSESTRDLESAFEFGLDFGELRASTPNLEPQHSSGEHSSLRDLPKEDNVVLRIDNVPWDITPIQIKRWLQQPVERAHILLDSKGKTMSHAYVEVRDDATADDILRGEAATSAGMNERRNILGRGKRARGVTITRSGQKELMHDLFPRWRGSFSGSRPSLINVDEDRITGVLEVGLLTEIEIYELLYLIKVPESHFLKVTSLPFYSLISILSKLPTDEDSSVFLSRGIKDKLLDATLEAIKILMPRIVKVKEGSSSLRYSEGEEYTIDLAYDLLHTALDCKAFTAQQKQQLVNLAQTFSLMLPEH</sequence>
<dbReference type="GO" id="GO:0008270">
    <property type="term" value="F:zinc ion binding"/>
    <property type="evidence" value="ECO:0007669"/>
    <property type="project" value="UniProtKB-KW"/>
</dbReference>
<dbReference type="InterPro" id="IPR013083">
    <property type="entry name" value="Znf_RING/FYVE/PHD"/>
</dbReference>
<dbReference type="InterPro" id="IPR001841">
    <property type="entry name" value="Znf_RING"/>
</dbReference>
<dbReference type="SUPFAM" id="SSF54928">
    <property type="entry name" value="RNA-binding domain, RBD"/>
    <property type="match status" value="1"/>
</dbReference>
<dbReference type="SUPFAM" id="SSF57850">
    <property type="entry name" value="RING/U-box"/>
    <property type="match status" value="1"/>
</dbReference>
<reference evidence="6" key="1">
    <citation type="submission" date="2020-11" db="EMBL/GenBank/DDBJ databases">
        <authorList>
            <consortium name="DOE Joint Genome Institute"/>
            <person name="Ahrendt S."/>
            <person name="Riley R."/>
            <person name="Andreopoulos W."/>
            <person name="Labutti K."/>
            <person name="Pangilinan J."/>
            <person name="Ruiz-Duenas F.J."/>
            <person name="Barrasa J.M."/>
            <person name="Sanchez-Garcia M."/>
            <person name="Camarero S."/>
            <person name="Miyauchi S."/>
            <person name="Serrano A."/>
            <person name="Linde D."/>
            <person name="Babiker R."/>
            <person name="Drula E."/>
            <person name="Ayuso-Fernandez I."/>
            <person name="Pacheco R."/>
            <person name="Padilla G."/>
            <person name="Ferreira P."/>
            <person name="Barriuso J."/>
            <person name="Kellner H."/>
            <person name="Castanera R."/>
            <person name="Alfaro M."/>
            <person name="Ramirez L."/>
            <person name="Pisabarro A.G."/>
            <person name="Kuo A."/>
            <person name="Tritt A."/>
            <person name="Lipzen A."/>
            <person name="He G."/>
            <person name="Yan M."/>
            <person name="Ng V."/>
            <person name="Cullen D."/>
            <person name="Martin F."/>
            <person name="Rosso M.-N."/>
            <person name="Henrissat B."/>
            <person name="Hibbett D."/>
            <person name="Martinez A.T."/>
            <person name="Grigoriev I.V."/>
        </authorList>
    </citation>
    <scope>NUCLEOTIDE SEQUENCE</scope>
    <source>
        <strain evidence="6">CIRM-BRFM 674</strain>
    </source>
</reference>
<keyword evidence="7" id="KW-1185">Reference proteome</keyword>
<evidence type="ECO:0000313" key="7">
    <source>
        <dbReference type="Proteomes" id="UP000807469"/>
    </source>
</evidence>
<dbReference type="Gene3D" id="3.30.40.10">
    <property type="entry name" value="Zinc/RING finger domain, C3HC4 (zinc finger)"/>
    <property type="match status" value="1"/>
</dbReference>
<keyword evidence="3" id="KW-0862">Zinc</keyword>
<gene>
    <name evidence="6" type="ORF">BDN70DRAFT_988169</name>
</gene>
<accession>A0A9P6D0C0</accession>
<evidence type="ECO:0000256" key="4">
    <source>
        <dbReference type="PROSITE-ProRule" id="PRU00175"/>
    </source>
</evidence>
<keyword evidence="1" id="KW-0479">Metal-binding</keyword>
<evidence type="ECO:0000256" key="3">
    <source>
        <dbReference type="ARBA" id="ARBA00022833"/>
    </source>
</evidence>
<dbReference type="AlphaFoldDB" id="A0A9P6D0C0"/>
<dbReference type="PROSITE" id="PS50089">
    <property type="entry name" value="ZF_RING_2"/>
    <property type="match status" value="1"/>
</dbReference>
<dbReference type="OrthoDB" id="336240at2759"/>
<evidence type="ECO:0000256" key="1">
    <source>
        <dbReference type="ARBA" id="ARBA00022723"/>
    </source>
</evidence>
<name>A0A9P6D0C0_9AGAR</name>
<proteinExistence type="predicted"/>
<feature type="domain" description="RING-type" evidence="5">
    <location>
        <begin position="16"/>
        <end position="60"/>
    </location>
</feature>
<dbReference type="InterPro" id="IPR017907">
    <property type="entry name" value="Znf_RING_CS"/>
</dbReference>
<evidence type="ECO:0000259" key="5">
    <source>
        <dbReference type="PROSITE" id="PS50089"/>
    </source>
</evidence>
<organism evidence="6 7">
    <name type="scientific">Pholiota conissans</name>
    <dbReference type="NCBI Taxonomy" id="109636"/>
    <lineage>
        <taxon>Eukaryota</taxon>
        <taxon>Fungi</taxon>
        <taxon>Dikarya</taxon>
        <taxon>Basidiomycota</taxon>
        <taxon>Agaricomycotina</taxon>
        <taxon>Agaricomycetes</taxon>
        <taxon>Agaricomycetidae</taxon>
        <taxon>Agaricales</taxon>
        <taxon>Agaricineae</taxon>
        <taxon>Strophariaceae</taxon>
        <taxon>Pholiota</taxon>
    </lineage>
</organism>
<evidence type="ECO:0000313" key="6">
    <source>
        <dbReference type="EMBL" id="KAF9486157.1"/>
    </source>
</evidence>
<dbReference type="PROSITE" id="PS00518">
    <property type="entry name" value="ZF_RING_1"/>
    <property type="match status" value="1"/>
</dbReference>
<dbReference type="Gene3D" id="3.30.70.330">
    <property type="match status" value="1"/>
</dbReference>
<dbReference type="EMBL" id="MU155131">
    <property type="protein sequence ID" value="KAF9486157.1"/>
    <property type="molecule type" value="Genomic_DNA"/>
</dbReference>